<feature type="region of interest" description="Disordered" evidence="2">
    <location>
        <begin position="36"/>
        <end position="57"/>
    </location>
</feature>
<comment type="caution">
    <text evidence="3">The sequence shown here is derived from an EMBL/GenBank/DDBJ whole genome shotgun (WGS) entry which is preliminary data.</text>
</comment>
<protein>
    <submittedName>
        <fullName evidence="3">Uncharacterized protein</fullName>
    </submittedName>
</protein>
<feature type="compositionally biased region" description="Basic residues" evidence="2">
    <location>
        <begin position="564"/>
        <end position="581"/>
    </location>
</feature>
<feature type="compositionally biased region" description="Polar residues" evidence="2">
    <location>
        <begin position="478"/>
        <end position="487"/>
    </location>
</feature>
<dbReference type="GO" id="GO:0003677">
    <property type="term" value="F:DNA binding"/>
    <property type="evidence" value="ECO:0007669"/>
    <property type="project" value="InterPro"/>
</dbReference>
<evidence type="ECO:0000256" key="1">
    <source>
        <dbReference type="SAM" id="Coils"/>
    </source>
</evidence>
<name>A0AAD4MXC6_9BILA</name>
<accession>A0AAD4MXC6</accession>
<dbReference type="SMART" id="SM00384">
    <property type="entry name" value="AT_hook"/>
    <property type="match status" value="3"/>
</dbReference>
<gene>
    <name evidence="3" type="ORF">DdX_14268</name>
</gene>
<reference evidence="3" key="1">
    <citation type="submission" date="2022-01" db="EMBL/GenBank/DDBJ databases">
        <title>Genome Sequence Resource for Two Populations of Ditylenchus destructor, the Migratory Endoparasitic Phytonematode.</title>
        <authorList>
            <person name="Zhang H."/>
            <person name="Lin R."/>
            <person name="Xie B."/>
        </authorList>
    </citation>
    <scope>NUCLEOTIDE SEQUENCE</scope>
    <source>
        <strain evidence="3">BazhouSP</strain>
    </source>
</reference>
<feature type="coiled-coil region" evidence="1">
    <location>
        <begin position="317"/>
        <end position="344"/>
    </location>
</feature>
<feature type="compositionally biased region" description="Polar residues" evidence="2">
    <location>
        <begin position="545"/>
        <end position="554"/>
    </location>
</feature>
<dbReference type="EMBL" id="JAKKPZ010000068">
    <property type="protein sequence ID" value="KAI1704401.1"/>
    <property type="molecule type" value="Genomic_DNA"/>
</dbReference>
<proteinExistence type="predicted"/>
<keyword evidence="1" id="KW-0175">Coiled coil</keyword>
<dbReference type="Proteomes" id="UP001201812">
    <property type="component" value="Unassembled WGS sequence"/>
</dbReference>
<evidence type="ECO:0000256" key="2">
    <source>
        <dbReference type="SAM" id="MobiDB-lite"/>
    </source>
</evidence>
<dbReference type="PRINTS" id="PR00929">
    <property type="entry name" value="ATHOOK"/>
</dbReference>
<dbReference type="InterPro" id="IPR017956">
    <property type="entry name" value="AT_hook_DNA-bd_motif"/>
</dbReference>
<feature type="compositionally biased region" description="Polar residues" evidence="2">
    <location>
        <begin position="515"/>
        <end position="526"/>
    </location>
</feature>
<dbReference type="AlphaFoldDB" id="A0AAD4MXC6"/>
<feature type="compositionally biased region" description="Polar residues" evidence="2">
    <location>
        <begin position="374"/>
        <end position="383"/>
    </location>
</feature>
<evidence type="ECO:0000313" key="4">
    <source>
        <dbReference type="Proteomes" id="UP001201812"/>
    </source>
</evidence>
<organism evidence="3 4">
    <name type="scientific">Ditylenchus destructor</name>
    <dbReference type="NCBI Taxonomy" id="166010"/>
    <lineage>
        <taxon>Eukaryota</taxon>
        <taxon>Metazoa</taxon>
        <taxon>Ecdysozoa</taxon>
        <taxon>Nematoda</taxon>
        <taxon>Chromadorea</taxon>
        <taxon>Rhabditida</taxon>
        <taxon>Tylenchina</taxon>
        <taxon>Tylenchomorpha</taxon>
        <taxon>Sphaerularioidea</taxon>
        <taxon>Anguinidae</taxon>
        <taxon>Anguininae</taxon>
        <taxon>Ditylenchus</taxon>
    </lineage>
</organism>
<feature type="compositionally biased region" description="Polar residues" evidence="2">
    <location>
        <begin position="40"/>
        <end position="55"/>
    </location>
</feature>
<keyword evidence="4" id="KW-1185">Reference proteome</keyword>
<evidence type="ECO:0000313" key="3">
    <source>
        <dbReference type="EMBL" id="KAI1704401.1"/>
    </source>
</evidence>
<feature type="region of interest" description="Disordered" evidence="2">
    <location>
        <begin position="374"/>
        <end position="587"/>
    </location>
</feature>
<sequence>MAEQVHDGRLEDEIHNLKRKLHDMFKSKMKYKKLYEEAGQSHQASSSREMATSRESTLEQKCMDLEMKVKKAEADYDKLMTTCISLTETLRKKEDLLNADIQRLNDEIQRLKTGSDANCSSAEDETGIRKIKESSDKLERQMRAEIYSLKDELHKAYTDLDESNKAQENLKSSLEGAEDDIQIVNEKDEEIANIKKDLQNMLAYQESQSQAYQVELQRLTAENHKLEKQLDLQQTYDSNMSALKEDLRNERIKASNLRGELSNANRKAQKANIRATELGKERALLQAELDWLRAEFQTQRPASDNSVPETIAQNEKLANYENIIGQLKNEVAELREMLTKSSASILEEEIEEIQTKNDEDSPIILIPGVTSRQRQSANRNLTATKVAARERSESPTNAVGSAGPRRSRRDTCTPNRFIACANFYRPPQGNNARKRNITPNKFEQKEVAKRPRGRPKSLQPRAPMGNQDAAAATRLKRSTTPNKTMQITGAKRPRGRTKSVQPVGKQNHLDARTGIWSNTLNSSTSNDKPEEDVVKRPRGRPRKNSFASSVSMENIQVALQKEKVQRKRSATPFRNRSRSKSQNHLVE</sequence>
<feature type="coiled-coil region" evidence="1">
    <location>
        <begin position="160"/>
        <end position="288"/>
    </location>
</feature>